<gene>
    <name evidence="2" type="ORF">EGH24_00640</name>
</gene>
<evidence type="ECO:0000259" key="1">
    <source>
        <dbReference type="Pfam" id="PF26408"/>
    </source>
</evidence>
<reference evidence="2" key="1">
    <citation type="submission" date="2019-02" db="EMBL/GenBank/DDBJ databases">
        <title>Halonotius sp. a new haloarchaeum isolated from saline soil.</title>
        <authorList>
            <person name="Duran-Viseras A."/>
            <person name="Sanchez-Porro C."/>
            <person name="Ventosa A."/>
        </authorList>
    </citation>
    <scope>NUCLEOTIDE SEQUENCE</scope>
    <source>
        <strain evidence="2">F15B</strain>
    </source>
</reference>
<proteinExistence type="predicted"/>
<name>A0A8J8PB90_9EURY</name>
<accession>A0A8J8PB90</accession>
<evidence type="ECO:0000313" key="2">
    <source>
        <dbReference type="EMBL" id="TQQ83343.1"/>
    </source>
</evidence>
<sequence>MNQVPSPKQATDGRKTLLFCQDCDYQAAPTGRWIVHEKTDCSVYECPRCGATVTIRDRMD</sequence>
<keyword evidence="3" id="KW-1185">Reference proteome</keyword>
<dbReference type="InterPro" id="IPR058419">
    <property type="entry name" value="DUF8106"/>
</dbReference>
<dbReference type="OrthoDB" id="209680at2157"/>
<dbReference type="AlphaFoldDB" id="A0A8J8PB90"/>
<evidence type="ECO:0000313" key="3">
    <source>
        <dbReference type="Proteomes" id="UP000705823"/>
    </source>
</evidence>
<comment type="caution">
    <text evidence="2">The sequence shown here is derived from an EMBL/GenBank/DDBJ whole genome shotgun (WGS) entry which is preliminary data.</text>
</comment>
<organism evidence="2 3">
    <name type="scientific">Halonotius terrestris</name>
    <dbReference type="NCBI Taxonomy" id="2487750"/>
    <lineage>
        <taxon>Archaea</taxon>
        <taxon>Methanobacteriati</taxon>
        <taxon>Methanobacteriota</taxon>
        <taxon>Stenosarchaea group</taxon>
        <taxon>Halobacteria</taxon>
        <taxon>Halobacteriales</taxon>
        <taxon>Haloferacaceae</taxon>
        <taxon>Halonotius</taxon>
    </lineage>
</organism>
<dbReference type="Proteomes" id="UP000705823">
    <property type="component" value="Unassembled WGS sequence"/>
</dbReference>
<protein>
    <recommendedName>
        <fullName evidence="1">DUF8106 domain-containing protein</fullName>
    </recommendedName>
</protein>
<dbReference type="Pfam" id="PF26408">
    <property type="entry name" value="DUF8106"/>
    <property type="match status" value="1"/>
</dbReference>
<dbReference type="EMBL" id="RKLU01000001">
    <property type="protein sequence ID" value="TQQ83343.1"/>
    <property type="molecule type" value="Genomic_DNA"/>
</dbReference>
<dbReference type="RefSeq" id="WP_142978249.1">
    <property type="nucleotide sequence ID" value="NZ_RKLU01000001.1"/>
</dbReference>
<feature type="domain" description="DUF8106" evidence="1">
    <location>
        <begin position="14"/>
        <end position="56"/>
    </location>
</feature>